<evidence type="ECO:0000313" key="1">
    <source>
        <dbReference type="EMBL" id="KAF9463283.1"/>
    </source>
</evidence>
<keyword evidence="2" id="KW-1185">Reference proteome</keyword>
<sequence length="267" mass="30479">MAPKPPSPEDPNFKEIRRHPKFYIPGADLTFLVSPPSKRGYDGDSWLTPLKIGGILIRVHRYFFDRESRVFREQVLPVPEGKSPHGYTDSTAITIDVPLDAFVKFLGIFYNPTYTLFDLTVGDWTDILELAHTWEFGEVKRLVVRELEKHELEIIFRINLYQRYSVESTALIPLYTRLCMRDEPPNDEEADALGIKTTVRVYRARELLRTVPAITGGPAGGLPSTATRNKDKVLQVVNEVFRMETPASSPVDDKTGRLWRLTGRSFV</sequence>
<protein>
    <recommendedName>
        <fullName evidence="3">BTB domain-containing protein</fullName>
    </recommendedName>
</protein>
<gene>
    <name evidence="1" type="ORF">BDZ94DRAFT_637061</name>
</gene>
<name>A0A9P6CJZ2_9AGAR</name>
<organism evidence="1 2">
    <name type="scientific">Collybia nuda</name>
    <dbReference type="NCBI Taxonomy" id="64659"/>
    <lineage>
        <taxon>Eukaryota</taxon>
        <taxon>Fungi</taxon>
        <taxon>Dikarya</taxon>
        <taxon>Basidiomycota</taxon>
        <taxon>Agaricomycotina</taxon>
        <taxon>Agaricomycetes</taxon>
        <taxon>Agaricomycetidae</taxon>
        <taxon>Agaricales</taxon>
        <taxon>Tricholomatineae</taxon>
        <taxon>Clitocybaceae</taxon>
        <taxon>Collybia</taxon>
    </lineage>
</organism>
<dbReference type="SUPFAM" id="SSF54695">
    <property type="entry name" value="POZ domain"/>
    <property type="match status" value="1"/>
</dbReference>
<proteinExistence type="predicted"/>
<accession>A0A9P6CJZ2</accession>
<reference evidence="1" key="1">
    <citation type="submission" date="2020-11" db="EMBL/GenBank/DDBJ databases">
        <authorList>
            <consortium name="DOE Joint Genome Institute"/>
            <person name="Ahrendt S."/>
            <person name="Riley R."/>
            <person name="Andreopoulos W."/>
            <person name="Labutti K."/>
            <person name="Pangilinan J."/>
            <person name="Ruiz-Duenas F.J."/>
            <person name="Barrasa J.M."/>
            <person name="Sanchez-Garcia M."/>
            <person name="Camarero S."/>
            <person name="Miyauchi S."/>
            <person name="Serrano A."/>
            <person name="Linde D."/>
            <person name="Babiker R."/>
            <person name="Drula E."/>
            <person name="Ayuso-Fernandez I."/>
            <person name="Pacheco R."/>
            <person name="Padilla G."/>
            <person name="Ferreira P."/>
            <person name="Barriuso J."/>
            <person name="Kellner H."/>
            <person name="Castanera R."/>
            <person name="Alfaro M."/>
            <person name="Ramirez L."/>
            <person name="Pisabarro A.G."/>
            <person name="Kuo A."/>
            <person name="Tritt A."/>
            <person name="Lipzen A."/>
            <person name="He G."/>
            <person name="Yan M."/>
            <person name="Ng V."/>
            <person name="Cullen D."/>
            <person name="Martin F."/>
            <person name="Rosso M.-N."/>
            <person name="Henrissat B."/>
            <person name="Hibbett D."/>
            <person name="Martinez A.T."/>
            <person name="Grigoriev I.V."/>
        </authorList>
    </citation>
    <scope>NUCLEOTIDE SEQUENCE</scope>
    <source>
        <strain evidence="1">CBS 247.69</strain>
    </source>
</reference>
<evidence type="ECO:0008006" key="3">
    <source>
        <dbReference type="Google" id="ProtNLM"/>
    </source>
</evidence>
<dbReference type="OrthoDB" id="9997739at2759"/>
<dbReference type="EMBL" id="MU150264">
    <property type="protein sequence ID" value="KAF9463283.1"/>
    <property type="molecule type" value="Genomic_DNA"/>
</dbReference>
<dbReference type="Gene3D" id="3.30.710.10">
    <property type="entry name" value="Potassium Channel Kv1.1, Chain A"/>
    <property type="match status" value="1"/>
</dbReference>
<dbReference type="Proteomes" id="UP000807353">
    <property type="component" value="Unassembled WGS sequence"/>
</dbReference>
<evidence type="ECO:0000313" key="2">
    <source>
        <dbReference type="Proteomes" id="UP000807353"/>
    </source>
</evidence>
<dbReference type="AlphaFoldDB" id="A0A9P6CJZ2"/>
<comment type="caution">
    <text evidence="1">The sequence shown here is derived from an EMBL/GenBank/DDBJ whole genome shotgun (WGS) entry which is preliminary data.</text>
</comment>
<dbReference type="InterPro" id="IPR011333">
    <property type="entry name" value="SKP1/BTB/POZ_sf"/>
</dbReference>